<evidence type="ECO:0000256" key="3">
    <source>
        <dbReference type="ARBA" id="ARBA00022741"/>
    </source>
</evidence>
<evidence type="ECO:0000256" key="2">
    <source>
        <dbReference type="ARBA" id="ARBA00022723"/>
    </source>
</evidence>
<keyword evidence="1" id="KW-0436">Ligase</keyword>
<keyword evidence="8" id="KW-1185">Reference proteome</keyword>
<dbReference type="AlphaFoldDB" id="A0A7X2S6I9"/>
<evidence type="ECO:0000256" key="4">
    <source>
        <dbReference type="ARBA" id="ARBA00022840"/>
    </source>
</evidence>
<keyword evidence="2" id="KW-0479">Metal-binding</keyword>
<dbReference type="SUPFAM" id="SSF56059">
    <property type="entry name" value="Glutathione synthetase ATP-binding domain-like"/>
    <property type="match status" value="1"/>
</dbReference>
<dbReference type="InterPro" id="IPR016185">
    <property type="entry name" value="PreATP-grasp_dom_sf"/>
</dbReference>
<dbReference type="RefSeq" id="WP_155113100.1">
    <property type="nucleotide sequence ID" value="NZ_WMIB01000015.1"/>
</dbReference>
<protein>
    <submittedName>
        <fullName evidence="7">Glutathionylspermidine synthase family protein</fullName>
    </submittedName>
</protein>
<dbReference type="GO" id="GO:0016874">
    <property type="term" value="F:ligase activity"/>
    <property type="evidence" value="ECO:0007669"/>
    <property type="project" value="UniProtKB-KW"/>
</dbReference>
<dbReference type="GO" id="GO:0046872">
    <property type="term" value="F:metal ion binding"/>
    <property type="evidence" value="ECO:0007669"/>
    <property type="project" value="UniProtKB-KW"/>
</dbReference>
<dbReference type="Proteomes" id="UP000434639">
    <property type="component" value="Unassembled WGS sequence"/>
</dbReference>
<dbReference type="InterPro" id="IPR005494">
    <property type="entry name" value="GSPS_pre-ATP-grasp-like_dom"/>
</dbReference>
<reference evidence="7 8" key="1">
    <citation type="journal article" date="2017" name="Int. J. Syst. Evol. Microbiol.">
        <title>Bacillus mangrovi sp. nov., isolated from a sediment sample from a mangrove forest.</title>
        <authorList>
            <person name="Gupta V."/>
            <person name="Singh P.K."/>
            <person name="Korpole S."/>
            <person name="Tanuku N.R.S."/>
            <person name="Pinnaka A.K."/>
        </authorList>
    </citation>
    <scope>NUCLEOTIDE SEQUENCE [LARGE SCALE GENOMIC DNA]</scope>
    <source>
        <strain evidence="7 8">KCTC 33872</strain>
    </source>
</reference>
<keyword evidence="4" id="KW-0067">ATP-binding</keyword>
<dbReference type="GO" id="GO:0005524">
    <property type="term" value="F:ATP binding"/>
    <property type="evidence" value="ECO:0007669"/>
    <property type="project" value="UniProtKB-KW"/>
</dbReference>
<evidence type="ECO:0000256" key="5">
    <source>
        <dbReference type="ARBA" id="ARBA00022842"/>
    </source>
</evidence>
<keyword evidence="3" id="KW-0547">Nucleotide-binding</keyword>
<comment type="caution">
    <text evidence="7">The sequence shown here is derived from an EMBL/GenBank/DDBJ whole genome shotgun (WGS) entry which is preliminary data.</text>
</comment>
<dbReference type="Gene3D" id="3.30.1490.330">
    <property type="match status" value="1"/>
</dbReference>
<organism evidence="7 8">
    <name type="scientific">Metabacillus mangrovi</name>
    <dbReference type="NCBI Taxonomy" id="1491830"/>
    <lineage>
        <taxon>Bacteria</taxon>
        <taxon>Bacillati</taxon>
        <taxon>Bacillota</taxon>
        <taxon>Bacilli</taxon>
        <taxon>Bacillales</taxon>
        <taxon>Bacillaceae</taxon>
        <taxon>Metabacillus</taxon>
    </lineage>
</organism>
<dbReference type="OrthoDB" id="9765517at2"/>
<accession>A0A7X2S6I9</accession>
<evidence type="ECO:0000313" key="8">
    <source>
        <dbReference type="Proteomes" id="UP000434639"/>
    </source>
</evidence>
<feature type="domain" description="Glutathionylspermidine synthase pre-ATP-grasp-like" evidence="6">
    <location>
        <begin position="19"/>
        <end position="404"/>
    </location>
</feature>
<keyword evidence="5" id="KW-0460">Magnesium</keyword>
<evidence type="ECO:0000256" key="1">
    <source>
        <dbReference type="ARBA" id="ARBA00022598"/>
    </source>
</evidence>
<dbReference type="SUPFAM" id="SSF52440">
    <property type="entry name" value="PreATP-grasp domain"/>
    <property type="match status" value="1"/>
</dbReference>
<evidence type="ECO:0000259" key="6">
    <source>
        <dbReference type="Pfam" id="PF03738"/>
    </source>
</evidence>
<gene>
    <name evidence="7" type="ORF">GKZ89_14305</name>
</gene>
<proteinExistence type="predicted"/>
<name>A0A7X2S6I9_9BACI</name>
<dbReference type="EMBL" id="WMIB01000015">
    <property type="protein sequence ID" value="MTH54573.1"/>
    <property type="molecule type" value="Genomic_DNA"/>
</dbReference>
<dbReference type="Pfam" id="PF03738">
    <property type="entry name" value="GSP_synth"/>
    <property type="match status" value="1"/>
</dbReference>
<evidence type="ECO:0000313" key="7">
    <source>
        <dbReference type="EMBL" id="MTH54573.1"/>
    </source>
</evidence>
<sequence length="408" mass="46553">MPEHEKARQAFYRTIPRFWHDLFQEPYALYDANILSDLEAQNIRQAAERITAIYDKAAPLLRSLPDETLLELGYPEQTLPFLRLKPLDTEGVIRRVDLVKTEQGYKHYELNADTPTFIYELFRVNGIAARHFGLKDVNEGCEENLQNAIRTAVRKLWPHHKAPKVVFTAHHDHEEDWNTAFYLGELFGYPHEIIPLQELKLIEDDGLYTPAGTRIDVLYRQTYPIEHLVDDKDEDGTAVGVELLKLVADGKLAMLQPMSAFLLQSKAVQALIWGLHTEKHDYFTAEEHRWIEDHFLPTYLDREPFLNGSLPFVEKPAFGREGDTITIFHSDGTPLKENSLRTYGDSLKIYQAYQELPSAAIQTPYGQEEAHLLIGAFVIGRHAEAFGIRAGSAITGNEAYFLPAGLQP</sequence>